<feature type="transmembrane region" description="Helical" evidence="1">
    <location>
        <begin position="15"/>
        <end position="40"/>
    </location>
</feature>
<organism evidence="2 3">
    <name type="scientific">Pseudoteredinibacter isoporae</name>
    <dbReference type="NCBI Taxonomy" id="570281"/>
    <lineage>
        <taxon>Bacteria</taxon>
        <taxon>Pseudomonadati</taxon>
        <taxon>Pseudomonadota</taxon>
        <taxon>Gammaproteobacteria</taxon>
        <taxon>Cellvibrionales</taxon>
        <taxon>Cellvibrionaceae</taxon>
        <taxon>Pseudoteredinibacter</taxon>
    </lineage>
</organism>
<evidence type="ECO:0000313" key="2">
    <source>
        <dbReference type="EMBL" id="MBB6523579.1"/>
    </source>
</evidence>
<keyword evidence="1" id="KW-0472">Membrane</keyword>
<name>A0A7X0MYY7_9GAMM</name>
<feature type="transmembrane region" description="Helical" evidence="1">
    <location>
        <begin position="80"/>
        <end position="97"/>
    </location>
</feature>
<dbReference type="InParanoid" id="A0A7X0MYY7"/>
<dbReference type="EMBL" id="JACHHT010000004">
    <property type="protein sequence ID" value="MBB6523579.1"/>
    <property type="molecule type" value="Genomic_DNA"/>
</dbReference>
<proteinExistence type="predicted"/>
<protein>
    <recommendedName>
        <fullName evidence="4">DUF3649 domain-containing protein</fullName>
    </recommendedName>
</protein>
<keyword evidence="1" id="KW-1133">Transmembrane helix</keyword>
<evidence type="ECO:0000256" key="1">
    <source>
        <dbReference type="SAM" id="Phobius"/>
    </source>
</evidence>
<dbReference type="Proteomes" id="UP000528457">
    <property type="component" value="Unassembled WGS sequence"/>
</dbReference>
<evidence type="ECO:0008006" key="4">
    <source>
        <dbReference type="Google" id="ProtNLM"/>
    </source>
</evidence>
<evidence type="ECO:0000313" key="3">
    <source>
        <dbReference type="Proteomes" id="UP000528457"/>
    </source>
</evidence>
<dbReference type="RefSeq" id="WP_166843407.1">
    <property type="nucleotide sequence ID" value="NZ_JAAONY010000004.1"/>
</dbReference>
<reference evidence="2 3" key="1">
    <citation type="submission" date="2020-08" db="EMBL/GenBank/DDBJ databases">
        <title>Genomic Encyclopedia of Type Strains, Phase IV (KMG-IV): sequencing the most valuable type-strain genomes for metagenomic binning, comparative biology and taxonomic classification.</title>
        <authorList>
            <person name="Goeker M."/>
        </authorList>
    </citation>
    <scope>NUCLEOTIDE SEQUENCE [LARGE SCALE GENOMIC DNA]</scope>
    <source>
        <strain evidence="2 3">DSM 22368</strain>
    </source>
</reference>
<comment type="caution">
    <text evidence="2">The sequence shown here is derived from an EMBL/GenBank/DDBJ whole genome shotgun (WGS) entry which is preliminary data.</text>
</comment>
<keyword evidence="3" id="KW-1185">Reference proteome</keyword>
<sequence>MTRFLNYFRSYNGQVLLRLFAAILLGYVASNAISVVFAKLLHVAAGLALSEAALYASLSGFLIYSLIILWVFSVRSQKKLWLQLSAVTVVCACLAWLL</sequence>
<keyword evidence="1" id="KW-0812">Transmembrane</keyword>
<accession>A0A7X0MYY7</accession>
<feature type="transmembrane region" description="Helical" evidence="1">
    <location>
        <begin position="52"/>
        <end position="73"/>
    </location>
</feature>
<dbReference type="AlphaFoldDB" id="A0A7X0MYY7"/>
<gene>
    <name evidence="2" type="ORF">HNR48_003893</name>
</gene>